<name>A0A8J7Q365_9BACT</name>
<dbReference type="SMART" id="SM00052">
    <property type="entry name" value="EAL"/>
    <property type="match status" value="1"/>
</dbReference>
<gene>
    <name evidence="5" type="ORF">J3U88_08055</name>
</gene>
<dbReference type="AlphaFoldDB" id="A0A8J7Q365"/>
<dbReference type="SUPFAM" id="SSF141868">
    <property type="entry name" value="EAL domain-like"/>
    <property type="match status" value="1"/>
</dbReference>
<evidence type="ECO:0000259" key="2">
    <source>
        <dbReference type="PROSITE" id="PS50112"/>
    </source>
</evidence>
<dbReference type="RefSeq" id="WP_207858157.1">
    <property type="nucleotide sequence ID" value="NZ_JAFREP010000005.1"/>
</dbReference>
<dbReference type="SUPFAM" id="SSF55073">
    <property type="entry name" value="Nucleotide cyclase"/>
    <property type="match status" value="1"/>
</dbReference>
<comment type="caution">
    <text evidence="5">The sequence shown here is derived from an EMBL/GenBank/DDBJ whole genome shotgun (WGS) entry which is preliminary data.</text>
</comment>
<dbReference type="Proteomes" id="UP000664417">
    <property type="component" value="Unassembled WGS sequence"/>
</dbReference>
<dbReference type="InterPro" id="IPR052155">
    <property type="entry name" value="Biofilm_reg_signaling"/>
</dbReference>
<evidence type="ECO:0000259" key="3">
    <source>
        <dbReference type="PROSITE" id="PS50883"/>
    </source>
</evidence>
<evidence type="ECO:0000259" key="4">
    <source>
        <dbReference type="PROSITE" id="PS50887"/>
    </source>
</evidence>
<dbReference type="InterPro" id="IPR000014">
    <property type="entry name" value="PAS"/>
</dbReference>
<dbReference type="Gene3D" id="3.20.20.450">
    <property type="entry name" value="EAL domain"/>
    <property type="match status" value="1"/>
</dbReference>
<dbReference type="Pfam" id="PF00563">
    <property type="entry name" value="EAL"/>
    <property type="match status" value="1"/>
</dbReference>
<dbReference type="EMBL" id="JAFREP010000005">
    <property type="protein sequence ID" value="MBO1318405.1"/>
    <property type="molecule type" value="Genomic_DNA"/>
</dbReference>
<dbReference type="Gene3D" id="3.30.70.270">
    <property type="match status" value="1"/>
</dbReference>
<feature type="domain" description="PAS" evidence="2">
    <location>
        <begin position="251"/>
        <end position="313"/>
    </location>
</feature>
<feature type="domain" description="EAL" evidence="3">
    <location>
        <begin position="664"/>
        <end position="917"/>
    </location>
</feature>
<proteinExistence type="predicted"/>
<dbReference type="SUPFAM" id="SSF55785">
    <property type="entry name" value="PYP-like sensor domain (PAS domain)"/>
    <property type="match status" value="4"/>
</dbReference>
<dbReference type="InterPro" id="IPR043128">
    <property type="entry name" value="Rev_trsase/Diguanyl_cyclase"/>
</dbReference>
<protein>
    <submittedName>
        <fullName evidence="5">EAL domain-containing protein</fullName>
    </submittedName>
</protein>
<dbReference type="FunFam" id="3.20.20.450:FF:000001">
    <property type="entry name" value="Cyclic di-GMP phosphodiesterase yahA"/>
    <property type="match status" value="1"/>
</dbReference>
<dbReference type="CDD" id="cd00130">
    <property type="entry name" value="PAS"/>
    <property type="match status" value="3"/>
</dbReference>
<dbReference type="Pfam" id="PF13188">
    <property type="entry name" value="PAS_8"/>
    <property type="match status" value="1"/>
</dbReference>
<comment type="catalytic activity">
    <reaction evidence="1">
        <text>3',3'-c-di-GMP + H2O = 5'-phosphoguanylyl(3'-&gt;5')guanosine + H(+)</text>
        <dbReference type="Rhea" id="RHEA:24902"/>
        <dbReference type="ChEBI" id="CHEBI:15377"/>
        <dbReference type="ChEBI" id="CHEBI:15378"/>
        <dbReference type="ChEBI" id="CHEBI:58754"/>
        <dbReference type="ChEBI" id="CHEBI:58805"/>
        <dbReference type="EC" id="3.1.4.52"/>
    </reaction>
    <physiologicalReaction direction="left-to-right" evidence="1">
        <dbReference type="Rhea" id="RHEA:24903"/>
    </physiologicalReaction>
</comment>
<dbReference type="Pfam" id="PF13426">
    <property type="entry name" value="PAS_9"/>
    <property type="match status" value="2"/>
</dbReference>
<dbReference type="InterPro" id="IPR035919">
    <property type="entry name" value="EAL_sf"/>
</dbReference>
<accession>A0A8J7Q365</accession>
<dbReference type="Gene3D" id="3.30.450.20">
    <property type="entry name" value="PAS domain"/>
    <property type="match status" value="4"/>
</dbReference>
<dbReference type="PROSITE" id="PS50112">
    <property type="entry name" value="PAS"/>
    <property type="match status" value="1"/>
</dbReference>
<dbReference type="InterPro" id="IPR013656">
    <property type="entry name" value="PAS_4"/>
</dbReference>
<dbReference type="InterPro" id="IPR029787">
    <property type="entry name" value="Nucleotide_cyclase"/>
</dbReference>
<evidence type="ECO:0000313" key="6">
    <source>
        <dbReference type="Proteomes" id="UP000664417"/>
    </source>
</evidence>
<reference evidence="5" key="1">
    <citation type="submission" date="2021-03" db="EMBL/GenBank/DDBJ databases">
        <authorList>
            <person name="Wang G."/>
        </authorList>
    </citation>
    <scope>NUCLEOTIDE SEQUENCE</scope>
    <source>
        <strain evidence="5">KCTC 12899</strain>
    </source>
</reference>
<dbReference type="FunFam" id="3.30.70.270:FF:000001">
    <property type="entry name" value="Diguanylate cyclase domain protein"/>
    <property type="match status" value="1"/>
</dbReference>
<dbReference type="GO" id="GO:0071732">
    <property type="term" value="P:cellular response to nitric oxide"/>
    <property type="evidence" value="ECO:0007669"/>
    <property type="project" value="UniProtKB-ARBA"/>
</dbReference>
<dbReference type="NCBIfam" id="TIGR00229">
    <property type="entry name" value="sensory_box"/>
    <property type="match status" value="2"/>
</dbReference>
<dbReference type="Pfam" id="PF08448">
    <property type="entry name" value="PAS_4"/>
    <property type="match status" value="1"/>
</dbReference>
<dbReference type="SMART" id="SM00091">
    <property type="entry name" value="PAS"/>
    <property type="match status" value="4"/>
</dbReference>
<dbReference type="CDD" id="cd01949">
    <property type="entry name" value="GGDEF"/>
    <property type="match status" value="1"/>
</dbReference>
<dbReference type="SMART" id="SM00267">
    <property type="entry name" value="GGDEF"/>
    <property type="match status" value="1"/>
</dbReference>
<dbReference type="InterPro" id="IPR000160">
    <property type="entry name" value="GGDEF_dom"/>
</dbReference>
<feature type="domain" description="GGDEF" evidence="4">
    <location>
        <begin position="522"/>
        <end position="655"/>
    </location>
</feature>
<dbReference type="PANTHER" id="PTHR44757:SF2">
    <property type="entry name" value="BIOFILM ARCHITECTURE MAINTENANCE PROTEIN MBAA"/>
    <property type="match status" value="1"/>
</dbReference>
<evidence type="ECO:0000256" key="1">
    <source>
        <dbReference type="ARBA" id="ARBA00051114"/>
    </source>
</evidence>
<dbReference type="CDD" id="cd01948">
    <property type="entry name" value="EAL"/>
    <property type="match status" value="1"/>
</dbReference>
<dbReference type="GO" id="GO:0071111">
    <property type="term" value="F:cyclic-guanylate-specific phosphodiesterase activity"/>
    <property type="evidence" value="ECO:0007669"/>
    <property type="project" value="UniProtKB-EC"/>
</dbReference>
<organism evidence="5 6">
    <name type="scientific">Acanthopleuribacter pedis</name>
    <dbReference type="NCBI Taxonomy" id="442870"/>
    <lineage>
        <taxon>Bacteria</taxon>
        <taxon>Pseudomonadati</taxon>
        <taxon>Acidobacteriota</taxon>
        <taxon>Holophagae</taxon>
        <taxon>Acanthopleuribacterales</taxon>
        <taxon>Acanthopleuribacteraceae</taxon>
        <taxon>Acanthopleuribacter</taxon>
    </lineage>
</organism>
<dbReference type="NCBIfam" id="TIGR00254">
    <property type="entry name" value="GGDEF"/>
    <property type="match status" value="1"/>
</dbReference>
<dbReference type="PROSITE" id="PS50887">
    <property type="entry name" value="GGDEF"/>
    <property type="match status" value="1"/>
</dbReference>
<keyword evidence="6" id="KW-1185">Reference proteome</keyword>
<dbReference type="PANTHER" id="PTHR44757">
    <property type="entry name" value="DIGUANYLATE CYCLASE DGCP"/>
    <property type="match status" value="1"/>
</dbReference>
<dbReference type="InterPro" id="IPR035965">
    <property type="entry name" value="PAS-like_dom_sf"/>
</dbReference>
<sequence length="929" mass="104853">MTAVFLEEMLRHTHAGYLLVDKHGVVRFINERCRQILQLPNHHLFGSSLEDLVPRWSNSPLAEAVAAALESRISHTFRGPHIQSGFRESALHISDQPGFQVRVGPFQFEEHALAFLEMFPSDGFSDVVDFVQKLPVPVMTLDQSHILFANPAACELLEYGETTALCGQWLADRVADPALMDQWIGHVIEKKTTVYQTTELLTRTGRSIPVSFYLSTLEGPNGRRLVFIPQLMETAAEKNTPADAALTTIPFEENAAGMWLCDRRLNLTAVNHTLCEWLGFRKEELIGRPLGDLLLPDQQAFLLDPLRRNSDQRRFHLEISVMTAAKTTLQCVLEVTVDRDNHGAVRQAFAVVVDITSLLQMESQSYLTSVVFDATGEAIVVINNHNTIQAVNPAFCSMTGYQSEAINDAAPEKLIAPHQRHGFAENILPHLEQTGKWEGELWFQRKSGENFPSWCSITATYHHGQSTQFRYVMVFADITKRNESEAIIRRQANFDPLTELPNRILFMDRLGQALELAKRMKTKAALLFIDLDRFKLVNDSLGHAVGDILLQEAAVRLRDCARSSDTVARLGGDEFTIILPNLKESHHAEVVARKALAELAKPFNIEGHQLYISGSIGITLYPDDGDSIRDLLKQADTAMYGAKEAGRNAFRFFTPAMNLAAQDRLRLEGELRRSMDLGELMLYFQPILATNERRVVGCEALLRWCHPTRNIVPPGQFISLAEETGLIIPIGEWVLRQSCYQARRWLDQGYDLHISVNISTRQFREQDFRQVVESVLSESGLPPQSLVLEITESLVLEETEQLMEDLKLLTAKGLRFSVDDFGTGYSSLSYLRRFPAKMLKIERSFLQEVVHRRDDAALVEAMISLAHKLNMTVVAEGVETLAQWDFLKECDCDFMQGFYFSRPLPVTQMDAFLADHFKETPPNPEKGST</sequence>
<dbReference type="PROSITE" id="PS50883">
    <property type="entry name" value="EAL"/>
    <property type="match status" value="1"/>
</dbReference>
<dbReference type="InterPro" id="IPR001633">
    <property type="entry name" value="EAL_dom"/>
</dbReference>
<dbReference type="Pfam" id="PF00990">
    <property type="entry name" value="GGDEF"/>
    <property type="match status" value="1"/>
</dbReference>
<evidence type="ECO:0000313" key="5">
    <source>
        <dbReference type="EMBL" id="MBO1318405.1"/>
    </source>
</evidence>